<dbReference type="OrthoDB" id="9758751at2"/>
<dbReference type="Proteomes" id="UP000232163">
    <property type="component" value="Unassembled WGS sequence"/>
</dbReference>
<name>A0A2N9W4V1_9HYPH</name>
<dbReference type="PANTHER" id="PTHR30121">
    <property type="entry name" value="UNCHARACTERIZED PROTEIN YJGR-RELATED"/>
    <property type="match status" value="1"/>
</dbReference>
<evidence type="ECO:0000313" key="3">
    <source>
        <dbReference type="Proteomes" id="UP000232163"/>
    </source>
</evidence>
<accession>A0A2N9W4V1</accession>
<reference evidence="2 3" key="1">
    <citation type="journal article" date="2017" name="Int J Environ Stud">
        <title>Does the Miocene-Pliocene relict legume Oxytropis triphylla form nitrogen-fixing nodules with a combination of bacterial strains?</title>
        <authorList>
            <person name="Safronova V."/>
            <person name="Belimov A."/>
            <person name="Sazanova A."/>
            <person name="Kuznetsova I."/>
            <person name="Popova J."/>
            <person name="Andronov E."/>
            <person name="Verkhozina A."/>
            <person name="Tikhonovich I."/>
        </authorList>
    </citation>
    <scope>NUCLEOTIDE SEQUENCE [LARGE SCALE GENOMIC DNA]</scope>
    <source>
        <strain evidence="2 3">Tri-38</strain>
    </source>
</reference>
<dbReference type="EMBL" id="MZMT01000003">
    <property type="protein sequence ID" value="PIO46769.1"/>
    <property type="molecule type" value="Genomic_DNA"/>
</dbReference>
<dbReference type="SUPFAM" id="SSF52540">
    <property type="entry name" value="P-loop containing nucleoside triphosphate hydrolases"/>
    <property type="match status" value="1"/>
</dbReference>
<sequence length="488" mass="53723">MKLELGITASGTAINLPLKFANRHGLVTGATGTGKTVTLQRMTEEFSRNGVPVFAADVKGDLSGLAASGDDAGDAAWRTRAMGREFASNRFPVEFWDIFGRRGLPIRTSVQEMGAQLISRMLGLNETQQGAIEIAFRIAQKERAYMLTLDDLRWTLSDMLDNREHVCKEHGNVTAASISAIQRNLLALEAQGGANLFGEPPFDILDFIQTNADGRGVINLLHADQLMEAPKLYATFLLWLLTELFRRLPEAGDLNKPKLVFFFDEAHLLFNEAPKSLVQSIERLVRLVRSKGVGVYFVTQSPADVPDTVLAQLGNRIQHALRAYTPSDQRNVRAAANAFRPNPRVDVKAEITTMGVGEALISLLQDNGVPRQVEKVAIIPPSAQIGPISGLERETMITGSGMKQKYGAEMESFEASHAFGHRMKDQRGISYDSTAVAQPYEDRLYLRHVPKLEAADEDQKRPSLAMTLVRVLFWGAFALGGLNFAGLF</sequence>
<comment type="caution">
    <text evidence="2">The sequence shown here is derived from an EMBL/GenBank/DDBJ whole genome shotgun (WGS) entry which is preliminary data.</text>
</comment>
<dbReference type="RefSeq" id="WP_099999098.1">
    <property type="nucleotide sequence ID" value="NZ_CP017940.1"/>
</dbReference>
<dbReference type="InterPro" id="IPR027417">
    <property type="entry name" value="P-loop_NTPase"/>
</dbReference>
<protein>
    <recommendedName>
        <fullName evidence="1">Helicase HerA-like C-terminal domain-containing protein</fullName>
    </recommendedName>
</protein>
<dbReference type="Pfam" id="PF05872">
    <property type="entry name" value="HerA_C"/>
    <property type="match status" value="1"/>
</dbReference>
<dbReference type="AlphaFoldDB" id="A0A2N9W4V1"/>
<evidence type="ECO:0000259" key="1">
    <source>
        <dbReference type="Pfam" id="PF05872"/>
    </source>
</evidence>
<organism evidence="2 3">
    <name type="scientific">Phyllobacterium zundukense</name>
    <dbReference type="NCBI Taxonomy" id="1867719"/>
    <lineage>
        <taxon>Bacteria</taxon>
        <taxon>Pseudomonadati</taxon>
        <taxon>Pseudomonadota</taxon>
        <taxon>Alphaproteobacteria</taxon>
        <taxon>Hyphomicrobiales</taxon>
        <taxon>Phyllobacteriaceae</taxon>
        <taxon>Phyllobacterium</taxon>
    </lineage>
</organism>
<gene>
    <name evidence="2" type="ORF">B5P45_02940</name>
</gene>
<feature type="domain" description="Helicase HerA-like C-terminal" evidence="1">
    <location>
        <begin position="8"/>
        <end position="424"/>
    </location>
</feature>
<dbReference type="KEGG" id="pht:BLM14_09135"/>
<evidence type="ECO:0000313" key="2">
    <source>
        <dbReference type="EMBL" id="PIO46769.1"/>
    </source>
</evidence>
<proteinExistence type="predicted"/>
<keyword evidence="3" id="KW-1185">Reference proteome</keyword>
<dbReference type="InterPro" id="IPR051162">
    <property type="entry name" value="T4SS_component"/>
</dbReference>
<dbReference type="Gene3D" id="3.40.50.300">
    <property type="entry name" value="P-loop containing nucleotide triphosphate hydrolases"/>
    <property type="match status" value="2"/>
</dbReference>
<dbReference type="PANTHER" id="PTHR30121:SF6">
    <property type="entry name" value="SLR6007 PROTEIN"/>
    <property type="match status" value="1"/>
</dbReference>
<dbReference type="InterPro" id="IPR033186">
    <property type="entry name" value="HerA_C"/>
</dbReference>